<proteinExistence type="inferred from homology"/>
<comment type="cofactor">
    <cofactor evidence="1">
        <name>FAD</name>
        <dbReference type="ChEBI" id="CHEBI:57692"/>
    </cofactor>
</comment>
<comment type="subunit">
    <text evidence="10">Homodimer. Homodimerizes after import into the mitochondrion.</text>
</comment>
<dbReference type="Gene3D" id="2.40.110.10">
    <property type="entry name" value="Butyryl-CoA Dehydrogenase, subunit A, domain 2"/>
    <property type="match status" value="1"/>
</dbReference>
<evidence type="ECO:0000256" key="10">
    <source>
        <dbReference type="ARBA" id="ARBA00046812"/>
    </source>
</evidence>
<organism evidence="14 15">
    <name type="scientific">Owenia fusiformis</name>
    <name type="common">Polychaete worm</name>
    <dbReference type="NCBI Taxonomy" id="6347"/>
    <lineage>
        <taxon>Eukaryota</taxon>
        <taxon>Metazoa</taxon>
        <taxon>Spiralia</taxon>
        <taxon>Lophotrochozoa</taxon>
        <taxon>Annelida</taxon>
        <taxon>Polychaeta</taxon>
        <taxon>Sedentaria</taxon>
        <taxon>Canalipalpata</taxon>
        <taxon>Sabellida</taxon>
        <taxon>Oweniida</taxon>
        <taxon>Oweniidae</taxon>
        <taxon>Owenia</taxon>
    </lineage>
</organism>
<evidence type="ECO:0000256" key="7">
    <source>
        <dbReference type="ARBA" id="ARBA00039034"/>
    </source>
</evidence>
<dbReference type="PANTHER" id="PTHR43884">
    <property type="entry name" value="ACYL-COA DEHYDROGENASE"/>
    <property type="match status" value="1"/>
</dbReference>
<dbReference type="FunFam" id="2.40.110.10:FF:000006">
    <property type="entry name" value="very long-chain specific acyl-CoA dehydrogenase, mitochondrial"/>
    <property type="match status" value="1"/>
</dbReference>
<accession>A0A8S4NL83</accession>
<dbReference type="PROSITE" id="PS00072">
    <property type="entry name" value="ACYL_COA_DH_1"/>
    <property type="match status" value="1"/>
</dbReference>
<dbReference type="Gene3D" id="1.10.540.10">
    <property type="entry name" value="Acyl-CoA dehydrogenase/oxidase, N-terminal domain"/>
    <property type="match status" value="1"/>
</dbReference>
<dbReference type="InterPro" id="IPR009100">
    <property type="entry name" value="AcylCoA_DH/oxidase_NM_dom_sf"/>
</dbReference>
<evidence type="ECO:0000256" key="8">
    <source>
        <dbReference type="ARBA" id="ARBA00040902"/>
    </source>
</evidence>
<evidence type="ECO:0000259" key="13">
    <source>
        <dbReference type="Pfam" id="PF02771"/>
    </source>
</evidence>
<keyword evidence="5" id="KW-0274">FAD</keyword>
<evidence type="ECO:0000256" key="11">
    <source>
        <dbReference type="ARBA" id="ARBA00049050"/>
    </source>
</evidence>
<dbReference type="EMBL" id="CAIIXF020000004">
    <property type="protein sequence ID" value="CAH1781953.1"/>
    <property type="molecule type" value="Genomic_DNA"/>
</dbReference>
<comment type="catalytic activity">
    <reaction evidence="11">
        <text>a very-long-chain 2,3-saturated fatty acyl-CoA + oxidized [electron-transfer flavoprotein] + H(+) = a very-long-chain (2E)-enoyl-CoA + reduced [electron-transfer flavoprotein]</text>
        <dbReference type="Rhea" id="RHEA:19181"/>
        <dbReference type="Rhea" id="RHEA-COMP:10685"/>
        <dbReference type="Rhea" id="RHEA-COMP:10686"/>
        <dbReference type="ChEBI" id="CHEBI:15378"/>
        <dbReference type="ChEBI" id="CHEBI:57692"/>
        <dbReference type="ChEBI" id="CHEBI:58307"/>
        <dbReference type="ChEBI" id="CHEBI:83724"/>
        <dbReference type="ChEBI" id="CHEBI:83728"/>
        <dbReference type="EC" id="1.3.8.9"/>
    </reaction>
    <physiologicalReaction direction="left-to-right" evidence="11">
        <dbReference type="Rhea" id="RHEA:19182"/>
    </physiologicalReaction>
</comment>
<dbReference type="EC" id="1.3.8.9" evidence="7"/>
<dbReference type="Pfam" id="PF02770">
    <property type="entry name" value="Acyl-CoA_dh_M"/>
    <property type="match status" value="1"/>
</dbReference>
<dbReference type="InterPro" id="IPR037069">
    <property type="entry name" value="AcylCoA_DH/ox_N_sf"/>
</dbReference>
<comment type="caution">
    <text evidence="14">The sequence shown here is derived from an EMBL/GenBank/DDBJ whole genome shotgun (WGS) entry which is preliminary data.</text>
</comment>
<evidence type="ECO:0000259" key="12">
    <source>
        <dbReference type="Pfam" id="PF02770"/>
    </source>
</evidence>
<evidence type="ECO:0000256" key="1">
    <source>
        <dbReference type="ARBA" id="ARBA00001974"/>
    </source>
</evidence>
<evidence type="ECO:0000256" key="3">
    <source>
        <dbReference type="ARBA" id="ARBA00022630"/>
    </source>
</evidence>
<evidence type="ECO:0000256" key="9">
    <source>
        <dbReference type="ARBA" id="ARBA00045422"/>
    </source>
</evidence>
<feature type="domain" description="Acyl-CoA dehydrogenase/oxidase N-terminal" evidence="13">
    <location>
        <begin position="72"/>
        <end position="181"/>
    </location>
</feature>
<evidence type="ECO:0000313" key="15">
    <source>
        <dbReference type="Proteomes" id="UP000749559"/>
    </source>
</evidence>
<evidence type="ECO:0000313" key="14">
    <source>
        <dbReference type="EMBL" id="CAH1781953.1"/>
    </source>
</evidence>
<dbReference type="PANTHER" id="PTHR43884:SF11">
    <property type="entry name" value="VERY LONG-CHAIN SPECIFIC ACYL-COA DEHYDROGENASE, MITOCHONDRIAL"/>
    <property type="match status" value="1"/>
</dbReference>
<keyword evidence="4" id="KW-0702">S-nitrosylation</keyword>
<gene>
    <name evidence="14" type="ORF">OFUS_LOCUS8453</name>
</gene>
<dbReference type="InterPro" id="IPR046373">
    <property type="entry name" value="Acyl-CoA_Oxase/DH_mid-dom_sf"/>
</dbReference>
<keyword evidence="15" id="KW-1185">Reference proteome</keyword>
<dbReference type="GO" id="GO:0017099">
    <property type="term" value="F:very-long-chain fatty acyl-CoA dehydrogenase activity"/>
    <property type="evidence" value="ECO:0007669"/>
    <property type="project" value="UniProtKB-EC"/>
</dbReference>
<feature type="domain" description="Acyl-CoA oxidase/dehydrogenase middle" evidence="12">
    <location>
        <begin position="185"/>
        <end position="287"/>
    </location>
</feature>
<keyword evidence="3" id="KW-0285">Flavoprotein</keyword>
<evidence type="ECO:0000256" key="6">
    <source>
        <dbReference type="ARBA" id="ARBA00023002"/>
    </source>
</evidence>
<evidence type="ECO:0000256" key="5">
    <source>
        <dbReference type="ARBA" id="ARBA00022827"/>
    </source>
</evidence>
<evidence type="ECO:0000256" key="2">
    <source>
        <dbReference type="ARBA" id="ARBA00009347"/>
    </source>
</evidence>
<dbReference type="OrthoDB" id="2588832at2759"/>
<comment type="function">
    <text evidence="9">Very long-chain specific acyl-CoA dehydrogenase is one of the acyl-CoA dehydrogenases that catalyze the first step of mitochondrial fatty acid beta-oxidation, an aerobic process breaking down fatty acids into acetyl-CoA and allowing the production of energy from fats. The first step of fatty acid beta-oxidation consists in the removal of one hydrogen from C-2 and C-3 of the straight-chain fatty acyl-CoA thioester, resulting in the formation of trans-2-enoyl-CoA. Among the different mitochondrial acyl-CoA dehydrogenases, very long-chain specific acyl-CoA dehydrogenase acts specifically on acyl-CoAs with saturated 12 to 24 carbons long primary chains.</text>
</comment>
<dbReference type="Proteomes" id="UP000749559">
    <property type="component" value="Unassembled WGS sequence"/>
</dbReference>
<sequence>MHRSTRIIKHMKCLNNVKTGTLLSRPCIQVVPQKCYSEKAESTSFLMNIFRGQIKTDQVFPFPEVLNDEQKETLQMLIDPTAKFFEEQNDSLKNDATEVIEEETMQGLKDMGAFGLQVPHEYDGVGLTNTQYARLVEIVGAHDLGVGITLGAHQSIGFKGITLFGTKEQKQQYLPKLAVGEKMAAFALTEPSSGSDASSIRSRAVKSECGKYWVLNGSKVWISNGGFADVFTVFAQTSLKSEKTGEMVDKVTAFIVERDFGGVTSGPPEKKMGIKCSNTAEVYFEDVKIPAENVLGGEGGGFKVAMNILNNGRFGMAAALSGTMRAVIKQA</sequence>
<dbReference type="Pfam" id="PF02771">
    <property type="entry name" value="Acyl-CoA_dh_N"/>
    <property type="match status" value="1"/>
</dbReference>
<protein>
    <recommendedName>
        <fullName evidence="8">Very long-chain specific acyl-CoA dehydrogenase, mitochondrial</fullName>
        <ecNumber evidence="7">1.3.8.9</ecNumber>
    </recommendedName>
</protein>
<keyword evidence="6" id="KW-0560">Oxidoreductase</keyword>
<evidence type="ECO:0000256" key="4">
    <source>
        <dbReference type="ARBA" id="ARBA00022799"/>
    </source>
</evidence>
<dbReference type="GO" id="GO:0000062">
    <property type="term" value="F:fatty-acyl-CoA binding"/>
    <property type="evidence" value="ECO:0007669"/>
    <property type="project" value="TreeGrafter"/>
</dbReference>
<dbReference type="InterPro" id="IPR006091">
    <property type="entry name" value="Acyl-CoA_Oxase/DH_mid-dom"/>
</dbReference>
<feature type="non-terminal residue" evidence="14">
    <location>
        <position position="1"/>
    </location>
</feature>
<dbReference type="SUPFAM" id="SSF56645">
    <property type="entry name" value="Acyl-CoA dehydrogenase NM domain-like"/>
    <property type="match status" value="1"/>
</dbReference>
<dbReference type="GO" id="GO:0050660">
    <property type="term" value="F:flavin adenine dinucleotide binding"/>
    <property type="evidence" value="ECO:0007669"/>
    <property type="project" value="InterPro"/>
</dbReference>
<comment type="similarity">
    <text evidence="2">Belongs to the acyl-CoA dehydrogenase family.</text>
</comment>
<dbReference type="FunFam" id="1.10.540.10:FF:000001">
    <property type="entry name" value="Very long-chain-specific acyl-CoA dehydrogenase, mitochondrial"/>
    <property type="match status" value="1"/>
</dbReference>
<dbReference type="AlphaFoldDB" id="A0A8S4NL83"/>
<name>A0A8S4NL83_OWEFU</name>
<dbReference type="InterPro" id="IPR006089">
    <property type="entry name" value="Acyl-CoA_DH_CS"/>
</dbReference>
<reference evidence="14" key="1">
    <citation type="submission" date="2022-03" db="EMBL/GenBank/DDBJ databases">
        <authorList>
            <person name="Martin C."/>
        </authorList>
    </citation>
    <scope>NUCLEOTIDE SEQUENCE</scope>
</reference>
<dbReference type="InterPro" id="IPR013786">
    <property type="entry name" value="AcylCoA_DH/ox_N"/>
</dbReference>